<dbReference type="InterPro" id="IPR038653">
    <property type="entry name" value="Put_CMD_sf"/>
</dbReference>
<dbReference type="Gene3D" id="2.60.120.890">
    <property type="entry name" value="BT2081, beta-jelly-roll domain"/>
    <property type="match status" value="1"/>
</dbReference>
<dbReference type="Gene3D" id="2.60.40.1080">
    <property type="match status" value="1"/>
</dbReference>
<evidence type="ECO:0000313" key="3">
    <source>
        <dbReference type="EMBL" id="MCP9610665.1"/>
    </source>
</evidence>
<proteinExistence type="predicted"/>
<keyword evidence="4" id="KW-1185">Reference proteome</keyword>
<dbReference type="Proteomes" id="UP001205603">
    <property type="component" value="Unassembled WGS sequence"/>
</dbReference>
<keyword evidence="1" id="KW-0732">Signal</keyword>
<protein>
    <recommendedName>
        <fullName evidence="2">MBG domain-containing protein</fullName>
    </recommendedName>
</protein>
<evidence type="ECO:0000259" key="2">
    <source>
        <dbReference type="Pfam" id="PF18676"/>
    </source>
</evidence>
<gene>
    <name evidence="3" type="ORF">NMU02_00970</name>
</gene>
<feature type="signal peptide" evidence="1">
    <location>
        <begin position="1"/>
        <end position="23"/>
    </location>
</feature>
<evidence type="ECO:0000313" key="4">
    <source>
        <dbReference type="Proteomes" id="UP001205603"/>
    </source>
</evidence>
<feature type="domain" description="MBG" evidence="2">
    <location>
        <begin position="725"/>
        <end position="805"/>
    </location>
</feature>
<dbReference type="SUPFAM" id="SSF49373">
    <property type="entry name" value="Invasin/intimin cell-adhesion fragments"/>
    <property type="match status" value="1"/>
</dbReference>
<organism evidence="3 4">
    <name type="scientific">Coprobacter tertius</name>
    <dbReference type="NCBI Taxonomy" id="2944915"/>
    <lineage>
        <taxon>Bacteria</taxon>
        <taxon>Pseudomonadati</taxon>
        <taxon>Bacteroidota</taxon>
        <taxon>Bacteroidia</taxon>
        <taxon>Bacteroidales</taxon>
        <taxon>Barnesiellaceae</taxon>
        <taxon>Coprobacter</taxon>
    </lineage>
</organism>
<dbReference type="InterPro" id="IPR008964">
    <property type="entry name" value="Invasin/intimin_cell_adhesion"/>
</dbReference>
<sequence length="885" mass="95389">MNKKFTLFIVAVLSGIASLTANAQNIKGDFDSPWVKDTKGNGALPGMYLRPGVQPQGWEASNVHQKVLLAVEDILVTQDADRLGKTDGYSVKMENKSVGVAALGITSPAPGYITLGTPWVYAIMDLSACDGGTVGGVEFVSRPDSLVGFYKRTLAEGTEPENALILAYFWKGTSISNVPVNPKGGLTSDETQEVQDQDLCILGKKEAGGNAQLIGKAEYIISKELKDWSRISIPVEYNGNTAAPEKANIIISACNYWNRSEIVPGNSLWADDVKFIYNTKLKSVTLDGEELSGFDEDTFEYFLPYADKDKEINAHAYGATASIGINQTEETGVVVKTVTVTCNETAGEKQLTYTFTFRGEPAKIETPTETPVFIYGDAADNIGFTSNSNAPFTYKSDNESVIKYDNTNNQLIAVGVGTANITAYQSANENFSSAVSTPINVTVNKAPLKISIKDAWCERGVSVSETNVKNGTCGYTLVYDGFVNEENESVLTTPVKVTSAASKEPETVGSTRAVTLSAAAAENYEITYATDQTLTIKKTTLSVYVEYANKSLNSMYNYKEIIAPIGLDKCPLHVSYLGFKYNDDAASVFGENLPTVNWTIQKSDPAGTEGTASLTFPVMELENYNIKNCIPEDGKVIVKTAPKLEIAETELNVTYGHEPVPLTITTDEGAKVYFTPKEYTIAAVVSGAVTFKQAGVTSIIAYISPKGELSGIEKEIKVNIAKAPLTVKATDVELIIGSEAPETFELTYEGLVNDDKARDAFLTLPTAVLENEIPSTVKVGDQFDIIVTPGISVKYEVTYANGKLTVVKDSGIDGANAEQGIYAYATNGNLYIKGNIESLPISIYNTQGALVGRYNGNNTVITANLAVNTVYIVKIGSYVNRVLVK</sequence>
<name>A0ABT1MDH0_9BACT</name>
<dbReference type="RefSeq" id="WP_255025204.1">
    <property type="nucleotide sequence ID" value="NZ_JANDHW010000001.1"/>
</dbReference>
<dbReference type="Pfam" id="PF18676">
    <property type="entry name" value="MBG_2"/>
    <property type="match status" value="1"/>
</dbReference>
<accession>A0ABT1MDH0</accession>
<dbReference type="InterPro" id="IPR041286">
    <property type="entry name" value="MBG_2"/>
</dbReference>
<reference evidence="3 4" key="1">
    <citation type="submission" date="2022-07" db="EMBL/GenBank/DDBJ databases">
        <title>Fecal culturing of patients with breast cancer.</title>
        <authorList>
            <person name="Teng N.M.Y."/>
            <person name="Kiu R."/>
            <person name="Evans R."/>
            <person name="Baker D.J."/>
            <person name="Zenner C."/>
            <person name="Robinson S.D."/>
            <person name="Hall L.J."/>
        </authorList>
    </citation>
    <scope>NUCLEOTIDE SEQUENCE [LARGE SCALE GENOMIC DNA]</scope>
    <source>
        <strain evidence="3 4">LH1063</strain>
    </source>
</reference>
<feature type="chain" id="PRO_5045091702" description="MBG domain-containing protein" evidence="1">
    <location>
        <begin position="24"/>
        <end position="885"/>
    </location>
</feature>
<comment type="caution">
    <text evidence="3">The sequence shown here is derived from an EMBL/GenBank/DDBJ whole genome shotgun (WGS) entry which is preliminary data.</text>
</comment>
<evidence type="ECO:0000256" key="1">
    <source>
        <dbReference type="SAM" id="SignalP"/>
    </source>
</evidence>
<dbReference type="EMBL" id="JANDHW010000001">
    <property type="protein sequence ID" value="MCP9610665.1"/>
    <property type="molecule type" value="Genomic_DNA"/>
</dbReference>